<dbReference type="Proteomes" id="UP000241818">
    <property type="component" value="Unassembled WGS sequence"/>
</dbReference>
<evidence type="ECO:0000259" key="2">
    <source>
        <dbReference type="Pfam" id="PF25324"/>
    </source>
</evidence>
<dbReference type="InParanoid" id="A0A2T3AQL5"/>
<dbReference type="OrthoDB" id="3433692at2759"/>
<dbReference type="AlphaFoldDB" id="A0A2T3AQL5"/>
<dbReference type="RefSeq" id="XP_024716920.1">
    <property type="nucleotide sequence ID" value="XM_024861331.1"/>
</dbReference>
<organism evidence="3 4">
    <name type="scientific">Amorphotheca resinae ATCC 22711</name>
    <dbReference type="NCBI Taxonomy" id="857342"/>
    <lineage>
        <taxon>Eukaryota</taxon>
        <taxon>Fungi</taxon>
        <taxon>Dikarya</taxon>
        <taxon>Ascomycota</taxon>
        <taxon>Pezizomycotina</taxon>
        <taxon>Leotiomycetes</taxon>
        <taxon>Helotiales</taxon>
        <taxon>Amorphothecaceae</taxon>
        <taxon>Amorphotheca</taxon>
    </lineage>
</organism>
<dbReference type="Pfam" id="PF13391">
    <property type="entry name" value="HNH_2"/>
    <property type="match status" value="1"/>
</dbReference>
<evidence type="ECO:0000259" key="1">
    <source>
        <dbReference type="Pfam" id="PF13391"/>
    </source>
</evidence>
<evidence type="ECO:0000313" key="4">
    <source>
        <dbReference type="Proteomes" id="UP000241818"/>
    </source>
</evidence>
<feature type="domain" description="DUF7881" evidence="2">
    <location>
        <begin position="8"/>
        <end position="82"/>
    </location>
</feature>
<reference evidence="3 4" key="1">
    <citation type="journal article" date="2018" name="New Phytol.">
        <title>Comparative genomics and transcriptomics depict ericoid mycorrhizal fungi as versatile saprotrophs and plant mutualists.</title>
        <authorList>
            <person name="Martino E."/>
            <person name="Morin E."/>
            <person name="Grelet G.A."/>
            <person name="Kuo A."/>
            <person name="Kohler A."/>
            <person name="Daghino S."/>
            <person name="Barry K.W."/>
            <person name="Cichocki N."/>
            <person name="Clum A."/>
            <person name="Dockter R.B."/>
            <person name="Hainaut M."/>
            <person name="Kuo R.C."/>
            <person name="LaButti K."/>
            <person name="Lindahl B.D."/>
            <person name="Lindquist E.A."/>
            <person name="Lipzen A."/>
            <person name="Khouja H.R."/>
            <person name="Magnuson J."/>
            <person name="Murat C."/>
            <person name="Ohm R.A."/>
            <person name="Singer S.W."/>
            <person name="Spatafora J.W."/>
            <person name="Wang M."/>
            <person name="Veneault-Fourrey C."/>
            <person name="Henrissat B."/>
            <person name="Grigoriev I.V."/>
            <person name="Martin F.M."/>
            <person name="Perotto S."/>
        </authorList>
    </citation>
    <scope>NUCLEOTIDE SEQUENCE [LARGE SCALE GENOMIC DNA]</scope>
    <source>
        <strain evidence="3 4">ATCC 22711</strain>
    </source>
</reference>
<accession>A0A2T3AQL5</accession>
<protein>
    <submittedName>
        <fullName evidence="3">Uncharacterized protein</fullName>
    </submittedName>
</protein>
<sequence length="295" mass="33121">MPANRAAWRNVYFYDASTGAALGGVYQKGSLTETTLIWALNHVLLILEDYCTIKHRASGRLITLSSNPVVPGDYDIYSKGPIKVSDEAWIFRSISHSVSGPEDIFRDKVRARDGRCVISGVVNATAEWGSWAGYEAAHVFPLQHENLWIELDHGCRITNKDSAAQSSINSVQNGILMFRHLHTLFDQYLFSINPDDSYKIITFSPNNLGIDGRILDPICRDLNNPDSVSDEVLRWHFRQCVLANMRGAGEPIFETDFPAGSDMMATLRAEPYGKERFEMELASRFVDREGEASRV</sequence>
<dbReference type="EMBL" id="KZ679018">
    <property type="protein sequence ID" value="PSS08522.1"/>
    <property type="molecule type" value="Genomic_DNA"/>
</dbReference>
<keyword evidence="4" id="KW-1185">Reference proteome</keyword>
<dbReference type="GeneID" id="36569412"/>
<dbReference type="Pfam" id="PF25324">
    <property type="entry name" value="DUF7881"/>
    <property type="match status" value="1"/>
</dbReference>
<dbReference type="STRING" id="857342.A0A2T3AQL5"/>
<dbReference type="InterPro" id="IPR003615">
    <property type="entry name" value="HNH_nuc"/>
</dbReference>
<gene>
    <name evidence="3" type="ORF">M430DRAFT_110120</name>
</gene>
<evidence type="ECO:0000313" key="3">
    <source>
        <dbReference type="EMBL" id="PSS08522.1"/>
    </source>
</evidence>
<name>A0A2T3AQL5_AMORE</name>
<dbReference type="InterPro" id="IPR057203">
    <property type="entry name" value="DUF7881"/>
</dbReference>
<proteinExistence type="predicted"/>
<feature type="domain" description="HNH nuclease" evidence="1">
    <location>
        <begin position="116"/>
        <end position="193"/>
    </location>
</feature>